<evidence type="ECO:0000256" key="2">
    <source>
        <dbReference type="ARBA" id="ARBA00022946"/>
    </source>
</evidence>
<comment type="similarity">
    <text evidence="1">Belongs to the ATP12 family.</text>
</comment>
<dbReference type="InterPro" id="IPR011419">
    <property type="entry name" value="ATP12_ATP_synth-F1-assembly"/>
</dbReference>
<dbReference type="GO" id="GO:0043461">
    <property type="term" value="P:proton-transporting ATP synthase complex assembly"/>
    <property type="evidence" value="ECO:0007669"/>
    <property type="project" value="InterPro"/>
</dbReference>
<evidence type="ECO:0000256" key="3">
    <source>
        <dbReference type="ARBA" id="ARBA00023186"/>
    </source>
</evidence>
<organism evidence="5">
    <name type="scientific">Hellea balneolensis</name>
    <dbReference type="NCBI Taxonomy" id="287478"/>
    <lineage>
        <taxon>Bacteria</taxon>
        <taxon>Pseudomonadati</taxon>
        <taxon>Pseudomonadota</taxon>
        <taxon>Alphaproteobacteria</taxon>
        <taxon>Maricaulales</taxon>
        <taxon>Robiginitomaculaceae</taxon>
        <taxon>Hellea</taxon>
    </lineage>
</organism>
<evidence type="ECO:0000256" key="4">
    <source>
        <dbReference type="SAM" id="Phobius"/>
    </source>
</evidence>
<comment type="caution">
    <text evidence="5">The sequence shown here is derived from an EMBL/GenBank/DDBJ whole genome shotgun (WGS) entry which is preliminary data.</text>
</comment>
<dbReference type="InterPro" id="IPR023335">
    <property type="entry name" value="ATP12_ortho_dom_sf"/>
</dbReference>
<dbReference type="AlphaFoldDB" id="A0A7C5QW50"/>
<dbReference type="PANTHER" id="PTHR21013:SF10">
    <property type="entry name" value="ATP SYNTHASE MITOCHONDRIAL F1 COMPLEX ASSEMBLY FACTOR 2"/>
    <property type="match status" value="1"/>
</dbReference>
<keyword evidence="4" id="KW-0812">Transmembrane</keyword>
<keyword evidence="4" id="KW-0472">Membrane</keyword>
<dbReference type="Gene3D" id="1.10.3580.10">
    <property type="entry name" value="ATP12 ATPase"/>
    <property type="match status" value="1"/>
</dbReference>
<reference evidence="5" key="1">
    <citation type="journal article" date="2020" name="mSystems">
        <title>Genome- and Community-Level Interaction Insights into Carbon Utilization and Element Cycling Functions of Hydrothermarchaeota in Hydrothermal Sediment.</title>
        <authorList>
            <person name="Zhou Z."/>
            <person name="Liu Y."/>
            <person name="Xu W."/>
            <person name="Pan J."/>
            <person name="Luo Z.H."/>
            <person name="Li M."/>
        </authorList>
    </citation>
    <scope>NUCLEOTIDE SEQUENCE [LARGE SCALE GENOMIC DNA]</scope>
    <source>
        <strain evidence="5">HyVt-485</strain>
    </source>
</reference>
<keyword evidence="4" id="KW-1133">Transmembrane helix</keyword>
<sequence length="233" mass="25832">MSKRFYKKVEVKSDPPGFVVTLDDRVLKTPGKKPLIINPEFRADIVAAEWRAQGDQIVPQTMPCTRLLNVALELTPTRKPELIQEFLSYLGTDLLCYRTVNPADLAKRQEKNWQPVLDWAASVLGIALSTTTGLTALTPNPASLNIAQAYGENLDDIDLTLLLHFTGSLGSAILAIAVMEGHIDIRHAFALSRLDEIYQSELWGEDKDATKRANDIEAELVAIAKLILIEENP</sequence>
<keyword evidence="2" id="KW-0809">Transit peptide</keyword>
<dbReference type="Pfam" id="PF07542">
    <property type="entry name" value="ATP12"/>
    <property type="match status" value="1"/>
</dbReference>
<dbReference type="EMBL" id="DRMJ01000237">
    <property type="protein sequence ID" value="HHL42902.1"/>
    <property type="molecule type" value="Genomic_DNA"/>
</dbReference>
<gene>
    <name evidence="5" type="ORF">ENJ42_04730</name>
</gene>
<keyword evidence="3" id="KW-0143">Chaperone</keyword>
<dbReference type="InterPro" id="IPR042272">
    <property type="entry name" value="ATP12_ATP_synth-F1-assembly_N"/>
</dbReference>
<feature type="transmembrane region" description="Helical" evidence="4">
    <location>
        <begin position="116"/>
        <end position="137"/>
    </location>
</feature>
<accession>A0A7C5QW50</accession>
<dbReference type="SUPFAM" id="SSF160909">
    <property type="entry name" value="ATP12-like"/>
    <property type="match status" value="1"/>
</dbReference>
<feature type="transmembrane region" description="Helical" evidence="4">
    <location>
        <begin position="157"/>
        <end position="179"/>
    </location>
</feature>
<dbReference type="Gene3D" id="3.30.2180.10">
    <property type="entry name" value="ATP12-like"/>
    <property type="match status" value="1"/>
</dbReference>
<evidence type="ECO:0000256" key="1">
    <source>
        <dbReference type="ARBA" id="ARBA00008231"/>
    </source>
</evidence>
<protein>
    <submittedName>
        <fullName evidence="5">ATPase</fullName>
    </submittedName>
</protein>
<evidence type="ECO:0000313" key="5">
    <source>
        <dbReference type="EMBL" id="HHL42902.1"/>
    </source>
</evidence>
<dbReference type="Proteomes" id="UP000885830">
    <property type="component" value="Unassembled WGS sequence"/>
</dbReference>
<proteinExistence type="inferred from homology"/>
<name>A0A7C5QW50_9PROT</name>
<dbReference type="PANTHER" id="PTHR21013">
    <property type="entry name" value="ATP SYNTHASE MITOCHONDRIAL F1 COMPLEX ASSEMBLY FACTOR 2/ATP12 PROTEIN, MITOCHONDRIAL PRECURSOR"/>
    <property type="match status" value="1"/>
</dbReference>